<organism evidence="1 2">
    <name type="scientific">Glycomyces harbinensis</name>
    <dbReference type="NCBI Taxonomy" id="58114"/>
    <lineage>
        <taxon>Bacteria</taxon>
        <taxon>Bacillati</taxon>
        <taxon>Actinomycetota</taxon>
        <taxon>Actinomycetes</taxon>
        <taxon>Glycomycetales</taxon>
        <taxon>Glycomycetaceae</taxon>
        <taxon>Glycomyces</taxon>
    </lineage>
</organism>
<keyword evidence="2" id="KW-1185">Reference proteome</keyword>
<sequence>MFGEDLVGQQLAEVRDLLAKAPGTPGEQAEPILTEAADGRIKITLGTDGRFERIKMTLSALKDGPDALVEQLKLGLNDALDQRAAATAVAAPELDMETVNEKVAELQDASLRQFQVMTASIREVMAKLDARR</sequence>
<proteinExistence type="predicted"/>
<dbReference type="Proteomes" id="UP000198949">
    <property type="component" value="Unassembled WGS sequence"/>
</dbReference>
<accession>A0A1G7AS71</accession>
<evidence type="ECO:0008006" key="3">
    <source>
        <dbReference type="Google" id="ProtNLM"/>
    </source>
</evidence>
<reference evidence="2" key="1">
    <citation type="submission" date="2016-10" db="EMBL/GenBank/DDBJ databases">
        <authorList>
            <person name="Varghese N."/>
            <person name="Submissions S."/>
        </authorList>
    </citation>
    <scope>NUCLEOTIDE SEQUENCE [LARGE SCALE GENOMIC DNA]</scope>
    <source>
        <strain evidence="2">CGMCC 4.3516</strain>
    </source>
</reference>
<dbReference type="EMBL" id="FNAD01000014">
    <property type="protein sequence ID" value="SDE16835.1"/>
    <property type="molecule type" value="Genomic_DNA"/>
</dbReference>
<dbReference type="RefSeq" id="WP_091039351.1">
    <property type="nucleotide sequence ID" value="NZ_FNAD01000014.1"/>
</dbReference>
<evidence type="ECO:0000313" key="2">
    <source>
        <dbReference type="Proteomes" id="UP000198949"/>
    </source>
</evidence>
<dbReference type="STRING" id="58114.SAMN05216270_11478"/>
<dbReference type="AlphaFoldDB" id="A0A1G7AS71"/>
<evidence type="ECO:0000313" key="1">
    <source>
        <dbReference type="EMBL" id="SDE16835.1"/>
    </source>
</evidence>
<name>A0A1G7AS71_9ACTN</name>
<protein>
    <recommendedName>
        <fullName evidence="3">YbaB/EbfC DNA-binding family protein</fullName>
    </recommendedName>
</protein>
<dbReference type="OrthoDB" id="5188590at2"/>
<gene>
    <name evidence="1" type="ORF">SAMN05216270_11478</name>
</gene>